<organism evidence="1 2">
    <name type="scientific">Novosphingobium album</name>
    <name type="common">ex Hu et al. 2023</name>
    <dbReference type="NCBI Taxonomy" id="2930093"/>
    <lineage>
        <taxon>Bacteria</taxon>
        <taxon>Pseudomonadati</taxon>
        <taxon>Pseudomonadota</taxon>
        <taxon>Alphaproteobacteria</taxon>
        <taxon>Sphingomonadales</taxon>
        <taxon>Sphingomonadaceae</taxon>
        <taxon>Novosphingobium</taxon>
    </lineage>
</organism>
<dbReference type="RefSeq" id="WP_243994625.1">
    <property type="nucleotide sequence ID" value="NZ_JALHLE010000020.1"/>
</dbReference>
<dbReference type="Proteomes" id="UP001162880">
    <property type="component" value="Unassembled WGS sequence"/>
</dbReference>
<dbReference type="InterPro" id="IPR014710">
    <property type="entry name" value="RmlC-like_jellyroll"/>
</dbReference>
<comment type="caution">
    <text evidence="1">The sequence shown here is derived from an EMBL/GenBank/DDBJ whole genome shotgun (WGS) entry which is preliminary data.</text>
</comment>
<evidence type="ECO:0000313" key="1">
    <source>
        <dbReference type="EMBL" id="MCJ2179602.1"/>
    </source>
</evidence>
<accession>A0ABT0B3I5</accession>
<evidence type="ECO:0008006" key="3">
    <source>
        <dbReference type="Google" id="ProtNLM"/>
    </source>
</evidence>
<dbReference type="Gene3D" id="2.60.120.10">
    <property type="entry name" value="Jelly Rolls"/>
    <property type="match status" value="1"/>
</dbReference>
<dbReference type="EMBL" id="JALHLE010000020">
    <property type="protein sequence ID" value="MCJ2179602.1"/>
    <property type="molecule type" value="Genomic_DNA"/>
</dbReference>
<dbReference type="SUPFAM" id="SSF51182">
    <property type="entry name" value="RmlC-like cupins"/>
    <property type="match status" value="1"/>
</dbReference>
<keyword evidence="2" id="KW-1185">Reference proteome</keyword>
<proteinExistence type="predicted"/>
<evidence type="ECO:0000313" key="2">
    <source>
        <dbReference type="Proteomes" id="UP001162880"/>
    </source>
</evidence>
<protein>
    <recommendedName>
        <fullName evidence="3">Cupin domain-containing protein</fullName>
    </recommendedName>
</protein>
<gene>
    <name evidence="1" type="ORF">MTR64_13585</name>
</gene>
<name>A0ABT0B3I5_9SPHN</name>
<sequence>MADTKDRRFEIFRGADAPSLDKCGCMTYEGEAPNLAAMQPRFAEAVEARGEYNDVPYRRENMSLARLWFKSNFPLPLHTHDSDCLYYIVAGSVRMGTQVLEAGDGFFVGAEVPYAYTAGPEGVEILEFRNTGSFNIKVKDKPMEAWEKTVDAMREASRSWADEQPPVRKVWEKA</sequence>
<dbReference type="InterPro" id="IPR011051">
    <property type="entry name" value="RmlC_Cupin_sf"/>
</dbReference>
<reference evidence="1" key="1">
    <citation type="submission" date="2022-03" db="EMBL/GenBank/DDBJ databases">
        <title>Identification of a novel bacterium isolated from mangrove sediments.</title>
        <authorList>
            <person name="Pan X."/>
        </authorList>
    </citation>
    <scope>NUCLEOTIDE SEQUENCE</scope>
    <source>
        <strain evidence="1">B2580</strain>
    </source>
</reference>